<dbReference type="RefSeq" id="WP_389363005.1">
    <property type="nucleotide sequence ID" value="NZ_JBIACK010000012.1"/>
</dbReference>
<dbReference type="Proteomes" id="UP001601059">
    <property type="component" value="Unassembled WGS sequence"/>
</dbReference>
<protein>
    <submittedName>
        <fullName evidence="1">Uncharacterized protein</fullName>
    </submittedName>
</protein>
<organism evidence="1 2">
    <name type="scientific">Cytobacillus spartinae</name>
    <dbReference type="NCBI Taxonomy" id="3299023"/>
    <lineage>
        <taxon>Bacteria</taxon>
        <taxon>Bacillati</taxon>
        <taxon>Bacillota</taxon>
        <taxon>Bacilli</taxon>
        <taxon>Bacillales</taxon>
        <taxon>Bacillaceae</taxon>
        <taxon>Cytobacillus</taxon>
    </lineage>
</organism>
<sequence length="171" mass="19770">MQKSAVKKVGYMVHLSSERDNSIDLEMKSRVLKVLLEDAKGFSVANYLSYKSNPLVAQYFMKVLRKQAIDTIAVQERSVFKKDIINLFIQEGFNFILIEVNSSKTKYRIQEITNSQLRADLHNVVRTSEVIWKTLGYDYRRELIGYEKFARVSNKLVDDLESTTGINISAY</sequence>
<proteinExistence type="predicted"/>
<evidence type="ECO:0000313" key="2">
    <source>
        <dbReference type="Proteomes" id="UP001601059"/>
    </source>
</evidence>
<reference evidence="1 2" key="1">
    <citation type="submission" date="2024-08" db="EMBL/GenBank/DDBJ databases">
        <title>Two novel Cytobacillus novel species.</title>
        <authorList>
            <person name="Liu G."/>
        </authorList>
    </citation>
    <scope>NUCLEOTIDE SEQUENCE [LARGE SCALE GENOMIC DNA]</scope>
    <source>
        <strain evidence="1 2">FJAT-54145</strain>
    </source>
</reference>
<name>A0ABW6KJM2_9BACI</name>
<dbReference type="EMBL" id="JBIACK010000012">
    <property type="protein sequence ID" value="MFE8702917.1"/>
    <property type="molecule type" value="Genomic_DNA"/>
</dbReference>
<evidence type="ECO:0000313" key="1">
    <source>
        <dbReference type="EMBL" id="MFE8702917.1"/>
    </source>
</evidence>
<gene>
    <name evidence="1" type="ORF">ACFYKX_20120</name>
</gene>
<comment type="caution">
    <text evidence="1">The sequence shown here is derived from an EMBL/GenBank/DDBJ whole genome shotgun (WGS) entry which is preliminary data.</text>
</comment>
<accession>A0ABW6KJM2</accession>
<keyword evidence="2" id="KW-1185">Reference proteome</keyword>